<feature type="non-terminal residue" evidence="1">
    <location>
        <position position="91"/>
    </location>
</feature>
<accession>A0A085MC23</accession>
<reference evidence="1 2" key="1">
    <citation type="journal article" date="2014" name="Nat. Genet.">
        <title>Genome and transcriptome of the porcine whipworm Trichuris suis.</title>
        <authorList>
            <person name="Jex A.R."/>
            <person name="Nejsum P."/>
            <person name="Schwarz E.M."/>
            <person name="Hu L."/>
            <person name="Young N.D."/>
            <person name="Hall R.S."/>
            <person name="Korhonen P.K."/>
            <person name="Liao S."/>
            <person name="Thamsborg S."/>
            <person name="Xia J."/>
            <person name="Xu P."/>
            <person name="Wang S."/>
            <person name="Scheerlinck J.P."/>
            <person name="Hofmann A."/>
            <person name="Sternberg P.W."/>
            <person name="Wang J."/>
            <person name="Gasser R.B."/>
        </authorList>
    </citation>
    <scope>NUCLEOTIDE SEQUENCE [LARGE SCALE GENOMIC DNA]</scope>
    <source>
        <strain evidence="1">DCEP-RM93M</strain>
    </source>
</reference>
<gene>
    <name evidence="1" type="ORF">M513_04469</name>
</gene>
<dbReference type="AlphaFoldDB" id="A0A085MC23"/>
<sequence>MPVDFCLLTGQTFACPCGAVLFNRGPYKTLSEQATSRSRPWMRKAVEMVENNFPEFLREERPDLLRRDVAVDKNVIVSHWQLFQVEGRIGV</sequence>
<name>A0A085MC23_9BILA</name>
<organism evidence="1 2">
    <name type="scientific">Trichuris suis</name>
    <name type="common">pig whipworm</name>
    <dbReference type="NCBI Taxonomy" id="68888"/>
    <lineage>
        <taxon>Eukaryota</taxon>
        <taxon>Metazoa</taxon>
        <taxon>Ecdysozoa</taxon>
        <taxon>Nematoda</taxon>
        <taxon>Enoplea</taxon>
        <taxon>Dorylaimia</taxon>
        <taxon>Trichinellida</taxon>
        <taxon>Trichuridae</taxon>
        <taxon>Trichuris</taxon>
    </lineage>
</organism>
<evidence type="ECO:0000313" key="1">
    <source>
        <dbReference type="EMBL" id="KFD54769.1"/>
    </source>
</evidence>
<keyword evidence="2" id="KW-1185">Reference proteome</keyword>
<protein>
    <submittedName>
        <fullName evidence="1">Uncharacterized protein</fullName>
    </submittedName>
</protein>
<proteinExistence type="predicted"/>
<evidence type="ECO:0000313" key="2">
    <source>
        <dbReference type="Proteomes" id="UP000030764"/>
    </source>
</evidence>
<dbReference type="EMBL" id="KL363205">
    <property type="protein sequence ID" value="KFD54769.1"/>
    <property type="molecule type" value="Genomic_DNA"/>
</dbReference>
<dbReference type="Proteomes" id="UP000030764">
    <property type="component" value="Unassembled WGS sequence"/>
</dbReference>